<sequence>MSSSAATVARTWASPPVPRARSPAARGRSRAGLRLSPGVFARLPDLVEPVVCRAARVSAGEPEADGWVRVVVPVESARRAVEMVLRFGTGAEVVGPAEVRERMARTVAELAGRYGR</sequence>
<dbReference type="AlphaFoldDB" id="A0A7H0IQG0"/>
<dbReference type="KEGG" id="sroi:IAG44_40185"/>
<name>A0A7H0IQG0_9ACTN</name>
<dbReference type="Pfam" id="PF25583">
    <property type="entry name" value="WCX"/>
    <property type="match status" value="1"/>
</dbReference>
<dbReference type="RefSeq" id="WP_187751949.1">
    <property type="nucleotide sequence ID" value="NZ_CP060828.1"/>
</dbReference>
<dbReference type="EMBL" id="CP060828">
    <property type="protein sequence ID" value="QNP75026.1"/>
    <property type="molecule type" value="Genomic_DNA"/>
</dbReference>
<evidence type="ECO:0000313" key="3">
    <source>
        <dbReference type="EMBL" id="QNP75026.1"/>
    </source>
</evidence>
<evidence type="ECO:0000256" key="1">
    <source>
        <dbReference type="SAM" id="MobiDB-lite"/>
    </source>
</evidence>
<evidence type="ECO:0000313" key="4">
    <source>
        <dbReference type="Proteomes" id="UP000516052"/>
    </source>
</evidence>
<accession>A0A7H0IQG0</accession>
<feature type="region of interest" description="Disordered" evidence="1">
    <location>
        <begin position="1"/>
        <end position="30"/>
    </location>
</feature>
<feature type="compositionally biased region" description="Low complexity" evidence="1">
    <location>
        <begin position="19"/>
        <end position="30"/>
    </location>
</feature>
<dbReference type="InterPro" id="IPR057727">
    <property type="entry name" value="WCX_dom"/>
</dbReference>
<feature type="domain" description="WCX" evidence="2">
    <location>
        <begin position="31"/>
        <end position="111"/>
    </location>
</feature>
<reference evidence="3 4" key="1">
    <citation type="submission" date="2020-08" db="EMBL/GenBank/DDBJ databases">
        <title>A novel species.</title>
        <authorList>
            <person name="Gao J."/>
        </authorList>
    </citation>
    <scope>NUCLEOTIDE SEQUENCE [LARGE SCALE GENOMIC DNA]</scope>
    <source>
        <strain evidence="3 4">CRXT-G-22</strain>
    </source>
</reference>
<proteinExistence type="predicted"/>
<evidence type="ECO:0000259" key="2">
    <source>
        <dbReference type="Pfam" id="PF25583"/>
    </source>
</evidence>
<keyword evidence="4" id="KW-1185">Reference proteome</keyword>
<organism evidence="3 4">
    <name type="scientific">Streptomyces roseirectus</name>
    <dbReference type="NCBI Taxonomy" id="2768066"/>
    <lineage>
        <taxon>Bacteria</taxon>
        <taxon>Bacillati</taxon>
        <taxon>Actinomycetota</taxon>
        <taxon>Actinomycetes</taxon>
        <taxon>Kitasatosporales</taxon>
        <taxon>Streptomycetaceae</taxon>
        <taxon>Streptomyces</taxon>
    </lineage>
</organism>
<gene>
    <name evidence="3" type="ORF">IAG44_40185</name>
</gene>
<protein>
    <submittedName>
        <fullName evidence="3">WYL domain-containing protein</fullName>
    </submittedName>
</protein>
<dbReference type="Proteomes" id="UP000516052">
    <property type="component" value="Chromosome"/>
</dbReference>